<evidence type="ECO:0000256" key="5">
    <source>
        <dbReference type="PROSITE-ProRule" id="PRU00339"/>
    </source>
</evidence>
<accession>A0A9D5JWJ3</accession>
<dbReference type="EMBL" id="WJJP01000379">
    <property type="protein sequence ID" value="MBD3325222.1"/>
    <property type="molecule type" value="Genomic_DNA"/>
</dbReference>
<evidence type="ECO:0000259" key="8">
    <source>
        <dbReference type="Pfam" id="PF04932"/>
    </source>
</evidence>
<dbReference type="PANTHER" id="PTHR37422">
    <property type="entry name" value="TEICHURONIC ACID BIOSYNTHESIS PROTEIN TUAE"/>
    <property type="match status" value="1"/>
</dbReference>
<dbReference type="SUPFAM" id="SSF48452">
    <property type="entry name" value="TPR-like"/>
    <property type="match status" value="1"/>
</dbReference>
<feature type="region of interest" description="Disordered" evidence="6">
    <location>
        <begin position="252"/>
        <end position="295"/>
    </location>
</feature>
<feature type="repeat" description="TPR" evidence="5">
    <location>
        <begin position="512"/>
        <end position="545"/>
    </location>
</feature>
<dbReference type="PROSITE" id="PS50005">
    <property type="entry name" value="TPR"/>
    <property type="match status" value="1"/>
</dbReference>
<protein>
    <submittedName>
        <fullName evidence="9">Tetratricopeptide repeat protein</fullName>
    </submittedName>
</protein>
<feature type="region of interest" description="Disordered" evidence="6">
    <location>
        <begin position="203"/>
        <end position="232"/>
    </location>
</feature>
<feature type="transmembrane region" description="Helical" evidence="7">
    <location>
        <begin position="419"/>
        <end position="441"/>
    </location>
</feature>
<dbReference type="Pfam" id="PF13432">
    <property type="entry name" value="TPR_16"/>
    <property type="match status" value="1"/>
</dbReference>
<dbReference type="GO" id="GO:0016020">
    <property type="term" value="C:membrane"/>
    <property type="evidence" value="ECO:0007669"/>
    <property type="project" value="UniProtKB-SubCell"/>
</dbReference>
<dbReference type="Proteomes" id="UP000649604">
    <property type="component" value="Unassembled WGS sequence"/>
</dbReference>
<comment type="subcellular location">
    <subcellularLocation>
        <location evidence="1">Membrane</location>
        <topology evidence="1">Multi-pass membrane protein</topology>
    </subcellularLocation>
</comment>
<keyword evidence="4 7" id="KW-0472">Membrane</keyword>
<dbReference type="PANTHER" id="PTHR37422:SF13">
    <property type="entry name" value="LIPOPOLYSACCHARIDE BIOSYNTHESIS PROTEIN PA4999-RELATED"/>
    <property type="match status" value="1"/>
</dbReference>
<evidence type="ECO:0000313" key="10">
    <source>
        <dbReference type="Proteomes" id="UP000649604"/>
    </source>
</evidence>
<keyword evidence="5" id="KW-0802">TPR repeat</keyword>
<sequence length="602" mass="67589">MKPTEGFIPSFFSSDVCPHATWNPRPNTPGLTRMGGHAAHRRCPDLSNQRTSCPRRQIRADPALHPCRQPSPVSCRYRRLSHPHAPRPQLWICPVERQSGRQPQRSDPDDLLCNLLHSPSTHSAHAAIFALGTPYPRRRLTDHRPGRPLSALLRLSSLSALPGATSRLVVPHDGTPHPQLDHRLIRPHLLPLCPALSARGLSPHALAPQPAADPAGKTPRRPHRLGHHPAAQRRRPLLYQIFRRVALSPGRGAHRRVSLDGVQTPDHQGLPRQSQRRLPDRRTRPPLPDRPVRGQQLWDLHGNNPLWYRYLNWKTALHIIRDHPLFGTGLATFGKMYPQYMQPGANESQYVHNTYLQFGAELGLLGLLLVIGLAGWWMLRSGLTLKQSSTTSPLPQSFWCFLGGLGFLLHNIVDFDFYVFPLGLLGIALLALTLNDLFPAASRSAPAIPAAKFRPLVLVIAATLLLTIYVKDWQFVQAKRQSEHAVAAMQAGHYDDAYPHLQQAIQYRPRVAEYTALTGSLHLHQGQPDAAIQSFQIAIQHEPQTPWFHAGLAEAFLTTHNVSLAYAENRRAAELFPQKPEYRQLSQQIREIFSQKQLPSQP</sequence>
<dbReference type="Gene3D" id="1.25.40.10">
    <property type="entry name" value="Tetratricopeptide repeat domain"/>
    <property type="match status" value="1"/>
</dbReference>
<organism evidence="9 10">
    <name type="scientific">candidate division KSB3 bacterium</name>
    <dbReference type="NCBI Taxonomy" id="2044937"/>
    <lineage>
        <taxon>Bacteria</taxon>
        <taxon>candidate division KSB3</taxon>
    </lineage>
</organism>
<dbReference type="InterPro" id="IPR007016">
    <property type="entry name" value="O-antigen_ligase-rel_domated"/>
</dbReference>
<feature type="compositionally biased region" description="Basic residues" evidence="6">
    <location>
        <begin position="218"/>
        <end position="232"/>
    </location>
</feature>
<evidence type="ECO:0000256" key="4">
    <source>
        <dbReference type="ARBA" id="ARBA00023136"/>
    </source>
</evidence>
<feature type="transmembrane region" description="Helical" evidence="7">
    <location>
        <begin position="355"/>
        <end position="377"/>
    </location>
</feature>
<reference evidence="9" key="1">
    <citation type="submission" date="2019-11" db="EMBL/GenBank/DDBJ databases">
        <title>Microbial mats filling the niche in hypersaline microbial mats.</title>
        <authorList>
            <person name="Wong H.L."/>
            <person name="Macleod F.I."/>
            <person name="White R.A. III"/>
            <person name="Burns B.P."/>
        </authorList>
    </citation>
    <scope>NUCLEOTIDE SEQUENCE</scope>
    <source>
        <strain evidence="9">Rbin_158</strain>
    </source>
</reference>
<gene>
    <name evidence="9" type="ORF">GF339_11600</name>
</gene>
<evidence type="ECO:0000256" key="1">
    <source>
        <dbReference type="ARBA" id="ARBA00004141"/>
    </source>
</evidence>
<dbReference type="InterPro" id="IPR019734">
    <property type="entry name" value="TPR_rpt"/>
</dbReference>
<dbReference type="Pfam" id="PF04932">
    <property type="entry name" value="Wzy_C"/>
    <property type="match status" value="1"/>
</dbReference>
<dbReference type="AlphaFoldDB" id="A0A9D5JWJ3"/>
<evidence type="ECO:0000256" key="7">
    <source>
        <dbReference type="SAM" id="Phobius"/>
    </source>
</evidence>
<feature type="transmembrane region" description="Helical" evidence="7">
    <location>
        <begin position="453"/>
        <end position="470"/>
    </location>
</feature>
<dbReference type="InterPro" id="IPR051533">
    <property type="entry name" value="WaaL-like"/>
</dbReference>
<feature type="domain" description="O-antigen ligase-related" evidence="8">
    <location>
        <begin position="308"/>
        <end position="371"/>
    </location>
</feature>
<proteinExistence type="predicted"/>
<dbReference type="InterPro" id="IPR011990">
    <property type="entry name" value="TPR-like_helical_dom_sf"/>
</dbReference>
<evidence type="ECO:0000256" key="3">
    <source>
        <dbReference type="ARBA" id="ARBA00022989"/>
    </source>
</evidence>
<evidence type="ECO:0000256" key="6">
    <source>
        <dbReference type="SAM" id="MobiDB-lite"/>
    </source>
</evidence>
<name>A0A9D5JWJ3_9BACT</name>
<feature type="transmembrane region" description="Helical" evidence="7">
    <location>
        <begin position="397"/>
        <end position="413"/>
    </location>
</feature>
<dbReference type="SMART" id="SM00028">
    <property type="entry name" value="TPR"/>
    <property type="match status" value="2"/>
</dbReference>
<keyword evidence="2 7" id="KW-0812">Transmembrane</keyword>
<comment type="caution">
    <text evidence="9">The sequence shown here is derived from an EMBL/GenBank/DDBJ whole genome shotgun (WGS) entry which is preliminary data.</text>
</comment>
<keyword evidence="3 7" id="KW-1133">Transmembrane helix</keyword>
<evidence type="ECO:0000256" key="2">
    <source>
        <dbReference type="ARBA" id="ARBA00022692"/>
    </source>
</evidence>
<evidence type="ECO:0000313" key="9">
    <source>
        <dbReference type="EMBL" id="MBD3325222.1"/>
    </source>
</evidence>